<evidence type="ECO:0000313" key="2">
    <source>
        <dbReference type="EMBL" id="QGY45576.1"/>
    </source>
</evidence>
<name>A0A6I6JRJ4_9BACT</name>
<dbReference type="SUPFAM" id="SSF53187">
    <property type="entry name" value="Zn-dependent exopeptidases"/>
    <property type="match status" value="1"/>
</dbReference>
<evidence type="ECO:0000313" key="3">
    <source>
        <dbReference type="Proteomes" id="UP000428260"/>
    </source>
</evidence>
<dbReference type="RefSeq" id="WP_158868719.1">
    <property type="nucleotide sequence ID" value="NZ_CP046401.1"/>
</dbReference>
<dbReference type="InterPro" id="IPR000834">
    <property type="entry name" value="Peptidase_M14"/>
</dbReference>
<dbReference type="KEGG" id="mcos:GM418_18435"/>
<evidence type="ECO:0000259" key="1">
    <source>
        <dbReference type="Pfam" id="PF00246"/>
    </source>
</evidence>
<reference evidence="2 3" key="1">
    <citation type="submission" date="2019-11" db="EMBL/GenBank/DDBJ databases">
        <authorList>
            <person name="Zheng R.K."/>
            <person name="Sun C.M."/>
        </authorList>
    </citation>
    <scope>NUCLEOTIDE SEQUENCE [LARGE SCALE GENOMIC DNA]</scope>
    <source>
        <strain evidence="2 3">WC007</strain>
    </source>
</reference>
<gene>
    <name evidence="2" type="ORF">GM418_18435</name>
</gene>
<feature type="domain" description="Peptidase M14" evidence="1">
    <location>
        <begin position="105"/>
        <end position="176"/>
    </location>
</feature>
<dbReference type="AlphaFoldDB" id="A0A6I6JRJ4"/>
<proteinExistence type="predicted"/>
<protein>
    <recommendedName>
        <fullName evidence="1">Peptidase M14 domain-containing protein</fullName>
    </recommendedName>
</protein>
<accession>A0A6I6JRJ4</accession>
<dbReference type="GO" id="GO:0008270">
    <property type="term" value="F:zinc ion binding"/>
    <property type="evidence" value="ECO:0007669"/>
    <property type="project" value="InterPro"/>
</dbReference>
<dbReference type="Gene3D" id="3.40.630.10">
    <property type="entry name" value="Zn peptidases"/>
    <property type="match status" value="1"/>
</dbReference>
<organism evidence="2 3">
    <name type="scientific">Maribellus comscasis</name>
    <dbReference type="NCBI Taxonomy" id="2681766"/>
    <lineage>
        <taxon>Bacteria</taxon>
        <taxon>Pseudomonadati</taxon>
        <taxon>Bacteroidota</taxon>
        <taxon>Bacteroidia</taxon>
        <taxon>Marinilabiliales</taxon>
        <taxon>Prolixibacteraceae</taxon>
        <taxon>Maribellus</taxon>
    </lineage>
</organism>
<dbReference type="GO" id="GO:0006508">
    <property type="term" value="P:proteolysis"/>
    <property type="evidence" value="ECO:0007669"/>
    <property type="project" value="InterPro"/>
</dbReference>
<keyword evidence="3" id="KW-1185">Reference proteome</keyword>
<dbReference type="Proteomes" id="UP000428260">
    <property type="component" value="Chromosome"/>
</dbReference>
<dbReference type="EMBL" id="CP046401">
    <property type="protein sequence ID" value="QGY45576.1"/>
    <property type="molecule type" value="Genomic_DNA"/>
</dbReference>
<sequence length="390" mass="44041">MVYVFRLILLLVAIIFFSEESFAQIKIEAGDPPNNSDIPAFFKSKVSEIQNEIGNIRSGEVETTAVSPGGLPVYAVYYGEKEDLKSHANYNSAVAARNPAFYAQKDSISKPVVFFVGPVHGHEVEGMAGLINLIHIAETGKDYRGKDWSALKKKIEQCRTIIIPCGNPDGRKRCPYDSFIGLPTKIMTKYGQGTHKDGTSWGWPHAKSLHPMKGDVGILGAYFNDNGINIMQDEYFNPMAKETKAILEIARKEAPDLTVSLHSHENRPVVLQPAYLPLFMKERVYDLALRVNNRYKKNNLAHWPDNWFWSPEPDDKKFPPSKTFNLISALHHISGTMAFTFECSHGSVSENSPEPVVTYDNILDIQLLLYDEMFNYILEKRLLWQKSAPD</sequence>
<dbReference type="GO" id="GO:0004181">
    <property type="term" value="F:metallocarboxypeptidase activity"/>
    <property type="evidence" value="ECO:0007669"/>
    <property type="project" value="InterPro"/>
</dbReference>
<dbReference type="Pfam" id="PF00246">
    <property type="entry name" value="Peptidase_M14"/>
    <property type="match status" value="1"/>
</dbReference>